<sequence length="297" mass="32712">MPPIAPGSLILVTGANGYIAGITIQLLLTRGYHVRGTVPDMSAPAKEQNVKSIVYTGSQAACVELVPGRPYHLGPETFNEGCRAARTLPPSTEYFRSLMNYSCAKLEAEQGCFRWVEENKPHFTFNTVVPNINFGTVARPDKTGFVSSSGLLQKLWEGNPGVASIIPPEWYVDVEDTALLHLAALTLPDVQNERIIAIGHSFCYKDILNIFKKAVPERKFLDTLEENEDCCTVDNSRSTELLRRMGKEQGFSTLEEGVMKWIPLTLKAEEHGWLKGDGAPKTLGDDMLPGSVNDKNS</sequence>
<dbReference type="OrthoDB" id="2735536at2759"/>
<evidence type="ECO:0000256" key="3">
    <source>
        <dbReference type="SAM" id="MobiDB-lite"/>
    </source>
</evidence>
<accession>A0A2T2NK16</accession>
<feature type="region of interest" description="Disordered" evidence="3">
    <location>
        <begin position="278"/>
        <end position="297"/>
    </location>
</feature>
<comment type="similarity">
    <text evidence="2">Belongs to the NAD(P)-dependent epimerase/dehydratase family. Dihydroflavonol-4-reductase subfamily.</text>
</comment>
<evidence type="ECO:0000313" key="5">
    <source>
        <dbReference type="Proteomes" id="UP000240883"/>
    </source>
</evidence>
<organism evidence="4 5">
    <name type="scientific">Corynespora cassiicola Philippines</name>
    <dbReference type="NCBI Taxonomy" id="1448308"/>
    <lineage>
        <taxon>Eukaryota</taxon>
        <taxon>Fungi</taxon>
        <taxon>Dikarya</taxon>
        <taxon>Ascomycota</taxon>
        <taxon>Pezizomycotina</taxon>
        <taxon>Dothideomycetes</taxon>
        <taxon>Pleosporomycetidae</taxon>
        <taxon>Pleosporales</taxon>
        <taxon>Corynesporascaceae</taxon>
        <taxon>Corynespora</taxon>
    </lineage>
</organism>
<evidence type="ECO:0000256" key="2">
    <source>
        <dbReference type="ARBA" id="ARBA00023445"/>
    </source>
</evidence>
<dbReference type="PANTHER" id="PTHR10366:SF562">
    <property type="entry name" value="ALDEHYDE REDUCTASE II (AFU_ORTHOLOGUE AFUA_1G11360)"/>
    <property type="match status" value="1"/>
</dbReference>
<keyword evidence="5" id="KW-1185">Reference proteome</keyword>
<dbReference type="PANTHER" id="PTHR10366">
    <property type="entry name" value="NAD DEPENDENT EPIMERASE/DEHYDRATASE"/>
    <property type="match status" value="1"/>
</dbReference>
<name>A0A2T2NK16_CORCC</name>
<dbReference type="SUPFAM" id="SSF51735">
    <property type="entry name" value="NAD(P)-binding Rossmann-fold domains"/>
    <property type="match status" value="1"/>
</dbReference>
<dbReference type="GO" id="GO:0016616">
    <property type="term" value="F:oxidoreductase activity, acting on the CH-OH group of donors, NAD or NADP as acceptor"/>
    <property type="evidence" value="ECO:0007669"/>
    <property type="project" value="TreeGrafter"/>
</dbReference>
<keyword evidence="1" id="KW-0560">Oxidoreductase</keyword>
<evidence type="ECO:0000256" key="1">
    <source>
        <dbReference type="ARBA" id="ARBA00023002"/>
    </source>
</evidence>
<dbReference type="Gene3D" id="3.40.50.720">
    <property type="entry name" value="NAD(P)-binding Rossmann-like Domain"/>
    <property type="match status" value="2"/>
</dbReference>
<dbReference type="STRING" id="1448308.A0A2T2NK16"/>
<proteinExistence type="inferred from homology"/>
<gene>
    <name evidence="4" type="ORF">BS50DRAFT_635005</name>
</gene>
<reference evidence="4 5" key="1">
    <citation type="journal article" date="2018" name="Front. Microbiol.">
        <title>Genome-Wide Analysis of Corynespora cassiicola Leaf Fall Disease Putative Effectors.</title>
        <authorList>
            <person name="Lopez D."/>
            <person name="Ribeiro S."/>
            <person name="Label P."/>
            <person name="Fumanal B."/>
            <person name="Venisse J.S."/>
            <person name="Kohler A."/>
            <person name="de Oliveira R.R."/>
            <person name="Labutti K."/>
            <person name="Lipzen A."/>
            <person name="Lail K."/>
            <person name="Bauer D."/>
            <person name="Ohm R.A."/>
            <person name="Barry K.W."/>
            <person name="Spatafora J."/>
            <person name="Grigoriev I.V."/>
            <person name="Martin F.M."/>
            <person name="Pujade-Renaud V."/>
        </authorList>
    </citation>
    <scope>NUCLEOTIDE SEQUENCE [LARGE SCALE GENOMIC DNA]</scope>
    <source>
        <strain evidence="4 5">Philippines</strain>
    </source>
</reference>
<dbReference type="InterPro" id="IPR036291">
    <property type="entry name" value="NAD(P)-bd_dom_sf"/>
</dbReference>
<dbReference type="AlphaFoldDB" id="A0A2T2NK16"/>
<evidence type="ECO:0000313" key="4">
    <source>
        <dbReference type="EMBL" id="PSN65785.1"/>
    </source>
</evidence>
<protein>
    <submittedName>
        <fullName evidence="4">NAD(P)-binding protein</fullName>
    </submittedName>
</protein>
<dbReference type="InterPro" id="IPR050425">
    <property type="entry name" value="NAD(P)_dehydrat-like"/>
</dbReference>
<dbReference type="EMBL" id="KZ678136">
    <property type="protein sequence ID" value="PSN65785.1"/>
    <property type="molecule type" value="Genomic_DNA"/>
</dbReference>
<dbReference type="Proteomes" id="UP000240883">
    <property type="component" value="Unassembled WGS sequence"/>
</dbReference>